<feature type="domain" description="HTH marR-type" evidence="1">
    <location>
        <begin position="1"/>
        <end position="132"/>
    </location>
</feature>
<organism evidence="2 3">
    <name type="scientific">Frankia canadensis</name>
    <dbReference type="NCBI Taxonomy" id="1836972"/>
    <lineage>
        <taxon>Bacteria</taxon>
        <taxon>Bacillati</taxon>
        <taxon>Actinomycetota</taxon>
        <taxon>Actinomycetes</taxon>
        <taxon>Frankiales</taxon>
        <taxon>Frankiaceae</taxon>
        <taxon>Frankia</taxon>
    </lineage>
</organism>
<evidence type="ECO:0000259" key="1">
    <source>
        <dbReference type="PROSITE" id="PS50995"/>
    </source>
</evidence>
<dbReference type="SMART" id="SM00347">
    <property type="entry name" value="HTH_MARR"/>
    <property type="match status" value="1"/>
</dbReference>
<proteinExistence type="predicted"/>
<name>A0A2I2L1A6_9ACTN</name>
<dbReference type="PANTHER" id="PTHR33164">
    <property type="entry name" value="TRANSCRIPTIONAL REGULATOR, MARR FAMILY"/>
    <property type="match status" value="1"/>
</dbReference>
<dbReference type="InterPro" id="IPR039422">
    <property type="entry name" value="MarR/SlyA-like"/>
</dbReference>
<sequence>MPIGLQLTRSARVVRRAYDEALAEAGGSLPMWLVLMNLTARARASQRELAAAVGIREATLTHHLNAMEAQGLLTRTRDPDNRRVHLVALTDAGAAAFLRLRAATVAFDGRLRRGMSDEEVAAAGALLTRLVANVGDTGDTQAEESDFGSERRGS</sequence>
<evidence type="ECO:0000313" key="2">
    <source>
        <dbReference type="EMBL" id="SNQ51713.1"/>
    </source>
</evidence>
<accession>A0A2I2L1A6</accession>
<dbReference type="PANTHER" id="PTHR33164:SF43">
    <property type="entry name" value="HTH-TYPE TRANSCRIPTIONAL REPRESSOR YETL"/>
    <property type="match status" value="1"/>
</dbReference>
<dbReference type="EMBL" id="FZMO01000547">
    <property type="protein sequence ID" value="SNQ51713.1"/>
    <property type="molecule type" value="Genomic_DNA"/>
</dbReference>
<reference evidence="2 3" key="1">
    <citation type="submission" date="2017-06" db="EMBL/GenBank/DDBJ databases">
        <authorList>
            <person name="Kim H.J."/>
            <person name="Triplett B.A."/>
        </authorList>
    </citation>
    <scope>NUCLEOTIDE SEQUENCE [LARGE SCALE GENOMIC DNA]</scope>
    <source>
        <strain evidence="2">FRACA_ARgP5</strain>
    </source>
</reference>
<dbReference type="InterPro" id="IPR000835">
    <property type="entry name" value="HTH_MarR-typ"/>
</dbReference>
<dbReference type="InterPro" id="IPR011991">
    <property type="entry name" value="ArsR-like_HTH"/>
</dbReference>
<evidence type="ECO:0000313" key="3">
    <source>
        <dbReference type="Proteomes" id="UP000234331"/>
    </source>
</evidence>
<dbReference type="CDD" id="cd00090">
    <property type="entry name" value="HTH_ARSR"/>
    <property type="match status" value="1"/>
</dbReference>
<dbReference type="Pfam" id="PF01047">
    <property type="entry name" value="MarR"/>
    <property type="match status" value="1"/>
</dbReference>
<dbReference type="SUPFAM" id="SSF46785">
    <property type="entry name" value="Winged helix' DNA-binding domain"/>
    <property type="match status" value="1"/>
</dbReference>
<dbReference type="PRINTS" id="PR00598">
    <property type="entry name" value="HTHMARR"/>
</dbReference>
<dbReference type="GO" id="GO:0003700">
    <property type="term" value="F:DNA-binding transcription factor activity"/>
    <property type="evidence" value="ECO:0007669"/>
    <property type="project" value="InterPro"/>
</dbReference>
<gene>
    <name evidence="2" type="ORF">FRACA_80013</name>
</gene>
<dbReference type="InterPro" id="IPR036388">
    <property type="entry name" value="WH-like_DNA-bd_sf"/>
</dbReference>
<protein>
    <submittedName>
        <fullName evidence="2">Transcriptional regulator</fullName>
    </submittedName>
</protein>
<dbReference type="Gene3D" id="1.10.10.10">
    <property type="entry name" value="Winged helix-like DNA-binding domain superfamily/Winged helix DNA-binding domain"/>
    <property type="match status" value="1"/>
</dbReference>
<dbReference type="InterPro" id="IPR036390">
    <property type="entry name" value="WH_DNA-bd_sf"/>
</dbReference>
<dbReference type="GO" id="GO:0006950">
    <property type="term" value="P:response to stress"/>
    <property type="evidence" value="ECO:0007669"/>
    <property type="project" value="TreeGrafter"/>
</dbReference>
<keyword evidence="3" id="KW-1185">Reference proteome</keyword>
<dbReference type="RefSeq" id="WP_243408110.1">
    <property type="nucleotide sequence ID" value="NZ_FZMO01000547.1"/>
</dbReference>
<dbReference type="Proteomes" id="UP000234331">
    <property type="component" value="Unassembled WGS sequence"/>
</dbReference>
<dbReference type="AlphaFoldDB" id="A0A2I2L1A6"/>
<dbReference type="PROSITE" id="PS50995">
    <property type="entry name" value="HTH_MARR_2"/>
    <property type="match status" value="1"/>
</dbReference>